<sequence>MNAATPITLQAHPQTTTSPTRTIAVDLQWGADGTLRLRFELRGRLERIVVPPQQAPLATDGLWAHTCCEAFVAVQGSATYREFNFSPSRQWAIYDFSAYRTPAAAPAPLPAPTITLRRDGELLTLEAAIEAAALPPGEALQLGLSAVVEADDGTLSYWALHHPGARPDFHHRDAFTLTLSPPRP</sequence>
<evidence type="ECO:0008006" key="3">
    <source>
        <dbReference type="Google" id="ProtNLM"/>
    </source>
</evidence>
<name>A0ABX1QCW7_9RHOO</name>
<dbReference type="EMBL" id="WTVQ01000016">
    <property type="protein sequence ID" value="NMG75365.1"/>
    <property type="molecule type" value="Genomic_DNA"/>
</dbReference>
<dbReference type="CDD" id="cd09627">
    <property type="entry name" value="DOMON_murB_like"/>
    <property type="match status" value="1"/>
</dbReference>
<reference evidence="1 2" key="1">
    <citation type="submission" date="2019-12" db="EMBL/GenBank/DDBJ databases">
        <title>Comparative genomics gives insights into the taxonomy of the Azoarcus-Aromatoleum group and reveals separate origins of nif in the plant-associated Azoarcus and non-plant-associated Aromatoleum sub-groups.</title>
        <authorList>
            <person name="Lafos M."/>
            <person name="Maluk M."/>
            <person name="Batista M."/>
            <person name="Junghare M."/>
            <person name="Carmona M."/>
            <person name="Faoro H."/>
            <person name="Cruz L.M."/>
            <person name="Battistoni F."/>
            <person name="De Souza E."/>
            <person name="Pedrosa F."/>
            <person name="Chen W.-M."/>
            <person name="Poole P.S."/>
            <person name="Dixon R.A."/>
            <person name="James E.K."/>
        </authorList>
    </citation>
    <scope>NUCLEOTIDE SEQUENCE [LARGE SCALE GENOMIC DNA]</scope>
    <source>
        <strain evidence="1 2">22Lin</strain>
    </source>
</reference>
<keyword evidence="2" id="KW-1185">Reference proteome</keyword>
<organism evidence="1 2">
    <name type="scientific">Aromatoleum diolicum</name>
    <dbReference type="NCBI Taxonomy" id="75796"/>
    <lineage>
        <taxon>Bacteria</taxon>
        <taxon>Pseudomonadati</taxon>
        <taxon>Pseudomonadota</taxon>
        <taxon>Betaproteobacteria</taxon>
        <taxon>Rhodocyclales</taxon>
        <taxon>Rhodocyclaceae</taxon>
        <taxon>Aromatoleum</taxon>
    </lineage>
</organism>
<dbReference type="Proteomes" id="UP000648984">
    <property type="component" value="Unassembled WGS sequence"/>
</dbReference>
<comment type="caution">
    <text evidence="1">The sequence shown here is derived from an EMBL/GenBank/DDBJ whole genome shotgun (WGS) entry which is preliminary data.</text>
</comment>
<accession>A0ABX1QCW7</accession>
<dbReference type="RefSeq" id="WP_169260514.1">
    <property type="nucleotide sequence ID" value="NZ_WTVQ01000016.1"/>
</dbReference>
<gene>
    <name evidence="1" type="ORF">GPA25_11415</name>
</gene>
<evidence type="ECO:0000313" key="1">
    <source>
        <dbReference type="EMBL" id="NMG75365.1"/>
    </source>
</evidence>
<protein>
    <recommendedName>
        <fullName evidence="3">DOMON-like domain-containing protein</fullName>
    </recommendedName>
</protein>
<proteinExistence type="predicted"/>
<evidence type="ECO:0000313" key="2">
    <source>
        <dbReference type="Proteomes" id="UP000648984"/>
    </source>
</evidence>